<organism evidence="2 3">
    <name type="scientific">Eutypa lata (strain UCR-EL1)</name>
    <name type="common">Grapevine dieback disease fungus</name>
    <name type="synonym">Eutypa armeniacae</name>
    <dbReference type="NCBI Taxonomy" id="1287681"/>
    <lineage>
        <taxon>Eukaryota</taxon>
        <taxon>Fungi</taxon>
        <taxon>Dikarya</taxon>
        <taxon>Ascomycota</taxon>
        <taxon>Pezizomycotina</taxon>
        <taxon>Sordariomycetes</taxon>
        <taxon>Xylariomycetidae</taxon>
        <taxon>Xylariales</taxon>
        <taxon>Diatrypaceae</taxon>
        <taxon>Eutypa</taxon>
    </lineage>
</organism>
<dbReference type="eggNOG" id="ENOG502S005">
    <property type="taxonomic scope" value="Eukaryota"/>
</dbReference>
<accession>M7TT24</accession>
<dbReference type="PANTHER" id="PTHR36182:SF2">
    <property type="entry name" value="LYTIC POLYSACCHARIDE MONOOXYGENASE"/>
    <property type="match status" value="1"/>
</dbReference>
<reference evidence="3" key="1">
    <citation type="journal article" date="2013" name="Genome Announc.">
        <title>Draft genome sequence of the grapevine dieback fungus Eutypa lata UCR-EL1.</title>
        <authorList>
            <person name="Blanco-Ulate B."/>
            <person name="Rolshausen P.E."/>
            <person name="Cantu D."/>
        </authorList>
    </citation>
    <scope>NUCLEOTIDE SEQUENCE [LARGE SCALE GENOMIC DNA]</scope>
    <source>
        <strain evidence="3">UCR-EL1</strain>
    </source>
</reference>
<name>M7TT24_EUTLA</name>
<dbReference type="OrthoDB" id="2342176at2759"/>
<dbReference type="STRING" id="1287681.M7TT24"/>
<dbReference type="EMBL" id="KB706009">
    <property type="protein sequence ID" value="EMR69820.1"/>
    <property type="molecule type" value="Genomic_DNA"/>
</dbReference>
<keyword evidence="3" id="KW-1185">Reference proteome</keyword>
<feature type="chain" id="PRO_5004086119" evidence="1">
    <location>
        <begin position="19"/>
        <end position="366"/>
    </location>
</feature>
<sequence>MFFTKTLAASGLLAVANAHMLMKSPVPFSSQNSNAYGYNSPLLPDGSNFPCKYKGPDTYKEGEVNTYAQGSKQTLQTIGQAVHGGGSCQISITYDTAPSKDSVWKVIHSIEGGCPARDTIGNLGANPEAINPNTYEFTVPEDLPAGKGVVAWTWLNKIGNREFYMNCGAVEVTGSGGSKEAYNALPDMAVLNFASTETNAKDKDTKFANPGDSLENNLGADFYLQTGNGFGGGKATVAPEPSTTAAAAPSASAPGGVFVTIPTSAAAAPTSAPATSAVEAPTSVVASTPAAAPTGGSGSGSSGALTGPCTTEGTFNCIGGSSFQQCASGSWSAVIPMAAGTQCTAGQSTNMKIAAAKKRSARVFRA</sequence>
<dbReference type="Proteomes" id="UP000012174">
    <property type="component" value="Unassembled WGS sequence"/>
</dbReference>
<evidence type="ECO:0000313" key="3">
    <source>
        <dbReference type="Proteomes" id="UP000012174"/>
    </source>
</evidence>
<dbReference type="OMA" id="TWFNHVG"/>
<gene>
    <name evidence="2" type="ORF">UCREL1_3154</name>
</gene>
<dbReference type="AlphaFoldDB" id="M7TT24"/>
<keyword evidence="1" id="KW-0732">Signal</keyword>
<feature type="signal peptide" evidence="1">
    <location>
        <begin position="1"/>
        <end position="18"/>
    </location>
</feature>
<evidence type="ECO:0000313" key="2">
    <source>
        <dbReference type="EMBL" id="EMR69820.1"/>
    </source>
</evidence>
<protein>
    <submittedName>
        <fullName evidence="2">Putative chitin-domain 3 protein</fullName>
    </submittedName>
</protein>
<proteinExistence type="predicted"/>
<dbReference type="HOGENOM" id="CLU_032571_1_0_1"/>
<dbReference type="PANTHER" id="PTHR36182">
    <property type="entry name" value="PROTEIN, PUTATIVE (AFU_ORTHOLOGUE AFUA_6G10930)-RELATED"/>
    <property type="match status" value="1"/>
</dbReference>
<dbReference type="KEGG" id="ela:UCREL1_3154"/>
<dbReference type="Gene3D" id="2.70.50.70">
    <property type="match status" value="1"/>
</dbReference>
<evidence type="ECO:0000256" key="1">
    <source>
        <dbReference type="SAM" id="SignalP"/>
    </source>
</evidence>